<keyword evidence="3" id="KW-1185">Reference proteome</keyword>
<dbReference type="Proteomes" id="UP001374579">
    <property type="component" value="Unassembled WGS sequence"/>
</dbReference>
<dbReference type="InterPro" id="IPR043502">
    <property type="entry name" value="DNA/RNA_pol_sf"/>
</dbReference>
<evidence type="ECO:0000313" key="3">
    <source>
        <dbReference type="Proteomes" id="UP001374579"/>
    </source>
</evidence>
<comment type="caution">
    <text evidence="2">The sequence shown here is derived from an EMBL/GenBank/DDBJ whole genome shotgun (WGS) entry which is preliminary data.</text>
</comment>
<name>A0AAN9GI98_9CAEN</name>
<dbReference type="EMBL" id="JBAMIC010000004">
    <property type="protein sequence ID" value="KAK7108859.1"/>
    <property type="molecule type" value="Genomic_DNA"/>
</dbReference>
<gene>
    <name evidence="2" type="ORF">V1264_016521</name>
</gene>
<dbReference type="InterPro" id="IPR050951">
    <property type="entry name" value="Retrovirus_Pol_polyprotein"/>
</dbReference>
<sequence>MDWSNPDRATALAEFKQMCEYRFTAEQTKVERQYSHIFLWSGSEGMRLSNTWGLSAEQIKDPKNIWDKFAESEPQDNFRIHRLELQQFRQNTTETVDDFVTRCKTKVLKCKFSSDAARNERLIEQIISGIKYPEVQRKLLRKDDTMMLKQAHDLCRSHEASVTQMEKMSSLSKPFTVDAVNSRIMNTKACGNCGIKHAPRKCPAFNTKCGACGKMNHWKKYCHSNKTNSHGSQNSPQRGRGNQQGGFWQRRRSGTPHHHRRHDFVNAEDENDTDYDEDNITFEPINFSTVGSSDERTEVYANLSIKLSKTKHAKLKVKVDTGAQGNIMPLRIFRRIYPQQLDEDGYPKPGSTQQRITRLIAYNGSVINQFGSVTLPCKYGESKWHTEEFYITDADGPAILGLPGSTRLQLVTLHCPIQTTLVKADPTPIQDAKELKRLYHDRFEGIGEFHGDFHITLKENAQPVIQPPRKYPIQLLPEIKAELKKMQKSGVIVPVVEPTDRVNPLVFSRKSSGSIRICLDPKDLNKRIKRTHHKTPTLEEITNRFSGAKLFSKLDARHGYWSVKLDEESSRLTTFNSPC</sequence>
<feature type="compositionally biased region" description="Polar residues" evidence="1">
    <location>
        <begin position="226"/>
        <end position="241"/>
    </location>
</feature>
<feature type="compositionally biased region" description="Acidic residues" evidence="1">
    <location>
        <begin position="266"/>
        <end position="277"/>
    </location>
</feature>
<dbReference type="PANTHER" id="PTHR37984:SF7">
    <property type="entry name" value="INTEGRASE CATALYTIC DOMAIN-CONTAINING PROTEIN"/>
    <property type="match status" value="1"/>
</dbReference>
<feature type="region of interest" description="Disordered" evidence="1">
    <location>
        <begin position="226"/>
        <end position="277"/>
    </location>
</feature>
<accession>A0AAN9GI98</accession>
<dbReference type="PANTHER" id="PTHR37984">
    <property type="entry name" value="PROTEIN CBG26694"/>
    <property type="match status" value="1"/>
</dbReference>
<evidence type="ECO:0000256" key="1">
    <source>
        <dbReference type="SAM" id="MobiDB-lite"/>
    </source>
</evidence>
<proteinExistence type="predicted"/>
<evidence type="ECO:0000313" key="2">
    <source>
        <dbReference type="EMBL" id="KAK7108859.1"/>
    </source>
</evidence>
<reference evidence="2 3" key="1">
    <citation type="submission" date="2024-02" db="EMBL/GenBank/DDBJ databases">
        <title>Chromosome-scale genome assembly of the rough periwinkle Littorina saxatilis.</title>
        <authorList>
            <person name="De Jode A."/>
            <person name="Faria R."/>
            <person name="Formenti G."/>
            <person name="Sims Y."/>
            <person name="Smith T.P."/>
            <person name="Tracey A."/>
            <person name="Wood J.M.D."/>
            <person name="Zagrodzka Z.B."/>
            <person name="Johannesson K."/>
            <person name="Butlin R.K."/>
            <person name="Leder E.H."/>
        </authorList>
    </citation>
    <scope>NUCLEOTIDE SEQUENCE [LARGE SCALE GENOMIC DNA]</scope>
    <source>
        <strain evidence="2">Snail1</strain>
        <tissue evidence="2">Muscle</tissue>
    </source>
</reference>
<organism evidence="2 3">
    <name type="scientific">Littorina saxatilis</name>
    <dbReference type="NCBI Taxonomy" id="31220"/>
    <lineage>
        <taxon>Eukaryota</taxon>
        <taxon>Metazoa</taxon>
        <taxon>Spiralia</taxon>
        <taxon>Lophotrochozoa</taxon>
        <taxon>Mollusca</taxon>
        <taxon>Gastropoda</taxon>
        <taxon>Caenogastropoda</taxon>
        <taxon>Littorinimorpha</taxon>
        <taxon>Littorinoidea</taxon>
        <taxon>Littorinidae</taxon>
        <taxon>Littorina</taxon>
    </lineage>
</organism>
<feature type="compositionally biased region" description="Basic residues" evidence="1">
    <location>
        <begin position="249"/>
        <end position="262"/>
    </location>
</feature>
<dbReference type="CDD" id="cd05481">
    <property type="entry name" value="retropepsin_like_LTR_1"/>
    <property type="match status" value="1"/>
</dbReference>
<dbReference type="Gene3D" id="3.10.10.10">
    <property type="entry name" value="HIV Type 1 Reverse Transcriptase, subunit A, domain 1"/>
    <property type="match status" value="1"/>
</dbReference>
<dbReference type="AlphaFoldDB" id="A0AAN9GI98"/>
<dbReference type="SUPFAM" id="SSF56672">
    <property type="entry name" value="DNA/RNA polymerases"/>
    <property type="match status" value="1"/>
</dbReference>
<dbReference type="CDD" id="cd01647">
    <property type="entry name" value="RT_LTR"/>
    <property type="match status" value="1"/>
</dbReference>
<protein>
    <submittedName>
        <fullName evidence="2">Uncharacterized protein</fullName>
    </submittedName>
</protein>